<dbReference type="EC" id="2.7.11.1" evidence="4"/>
<dbReference type="AlphaFoldDB" id="A0A517Z1P3"/>
<organism evidence="4 5">
    <name type="scientific">Maioricimonas rarisocia</name>
    <dbReference type="NCBI Taxonomy" id="2528026"/>
    <lineage>
        <taxon>Bacteria</taxon>
        <taxon>Pseudomonadati</taxon>
        <taxon>Planctomycetota</taxon>
        <taxon>Planctomycetia</taxon>
        <taxon>Planctomycetales</taxon>
        <taxon>Planctomycetaceae</taxon>
        <taxon>Maioricimonas</taxon>
    </lineage>
</organism>
<protein>
    <submittedName>
        <fullName evidence="4">Serine/threonine-protein kinase pkn1</fullName>
        <ecNumber evidence="4">2.7.11.1</ecNumber>
    </submittedName>
</protein>
<dbReference type="InterPro" id="IPR051043">
    <property type="entry name" value="Sulfatase_Mod_Factor_Kinase"/>
</dbReference>
<keyword evidence="4" id="KW-0418">Kinase</keyword>
<dbReference type="Proteomes" id="UP000320496">
    <property type="component" value="Chromosome"/>
</dbReference>
<dbReference type="InterPro" id="IPR005532">
    <property type="entry name" value="SUMF_dom"/>
</dbReference>
<evidence type="ECO:0000256" key="1">
    <source>
        <dbReference type="SAM" id="MobiDB-lite"/>
    </source>
</evidence>
<name>A0A517Z1P3_9PLAN</name>
<dbReference type="InterPro" id="IPR042095">
    <property type="entry name" value="SUMF_sf"/>
</dbReference>
<proteinExistence type="predicted"/>
<feature type="domain" description="Sulfatase-modifying factor enzyme-like" evidence="3">
    <location>
        <begin position="72"/>
        <end position="327"/>
    </location>
</feature>
<dbReference type="GO" id="GO:0120147">
    <property type="term" value="F:formylglycine-generating oxidase activity"/>
    <property type="evidence" value="ECO:0007669"/>
    <property type="project" value="TreeGrafter"/>
</dbReference>
<feature type="chain" id="PRO_5022157675" evidence="2">
    <location>
        <begin position="33"/>
        <end position="407"/>
    </location>
</feature>
<keyword evidence="4" id="KW-0808">Transferase</keyword>
<feature type="signal peptide" evidence="2">
    <location>
        <begin position="1"/>
        <end position="32"/>
    </location>
</feature>
<keyword evidence="5" id="KW-1185">Reference proteome</keyword>
<dbReference type="GO" id="GO:0004674">
    <property type="term" value="F:protein serine/threonine kinase activity"/>
    <property type="evidence" value="ECO:0007669"/>
    <property type="project" value="UniProtKB-EC"/>
</dbReference>
<dbReference type="KEGG" id="mri:Mal4_06880"/>
<evidence type="ECO:0000313" key="5">
    <source>
        <dbReference type="Proteomes" id="UP000320496"/>
    </source>
</evidence>
<gene>
    <name evidence="4" type="primary">pkn1_1</name>
    <name evidence="4" type="ORF">Mal4_06880</name>
</gene>
<reference evidence="4 5" key="1">
    <citation type="submission" date="2019-02" db="EMBL/GenBank/DDBJ databases">
        <title>Deep-cultivation of Planctomycetes and their phenomic and genomic characterization uncovers novel biology.</title>
        <authorList>
            <person name="Wiegand S."/>
            <person name="Jogler M."/>
            <person name="Boedeker C."/>
            <person name="Pinto D."/>
            <person name="Vollmers J."/>
            <person name="Rivas-Marin E."/>
            <person name="Kohn T."/>
            <person name="Peeters S.H."/>
            <person name="Heuer A."/>
            <person name="Rast P."/>
            <person name="Oberbeckmann S."/>
            <person name="Bunk B."/>
            <person name="Jeske O."/>
            <person name="Meyerdierks A."/>
            <person name="Storesund J.E."/>
            <person name="Kallscheuer N."/>
            <person name="Luecker S."/>
            <person name="Lage O.M."/>
            <person name="Pohl T."/>
            <person name="Merkel B.J."/>
            <person name="Hornburger P."/>
            <person name="Mueller R.-W."/>
            <person name="Bruemmer F."/>
            <person name="Labrenz M."/>
            <person name="Spormann A.M."/>
            <person name="Op den Camp H."/>
            <person name="Overmann J."/>
            <person name="Amann R."/>
            <person name="Jetten M.S.M."/>
            <person name="Mascher T."/>
            <person name="Medema M.H."/>
            <person name="Devos D.P."/>
            <person name="Kaster A.-K."/>
            <person name="Ovreas L."/>
            <person name="Rohde M."/>
            <person name="Galperin M.Y."/>
            <person name="Jogler C."/>
        </authorList>
    </citation>
    <scope>NUCLEOTIDE SEQUENCE [LARGE SCALE GENOMIC DNA]</scope>
    <source>
        <strain evidence="4 5">Mal4</strain>
    </source>
</reference>
<dbReference type="Gene3D" id="3.90.1580.10">
    <property type="entry name" value="paralog of FGE (formylglycine-generating enzyme)"/>
    <property type="match status" value="1"/>
</dbReference>
<dbReference type="PANTHER" id="PTHR23150">
    <property type="entry name" value="SULFATASE MODIFYING FACTOR 1, 2"/>
    <property type="match status" value="1"/>
</dbReference>
<accession>A0A517Z1P3</accession>
<evidence type="ECO:0000256" key="2">
    <source>
        <dbReference type="SAM" id="SignalP"/>
    </source>
</evidence>
<dbReference type="PANTHER" id="PTHR23150:SF19">
    <property type="entry name" value="FORMYLGLYCINE-GENERATING ENZYME"/>
    <property type="match status" value="1"/>
</dbReference>
<dbReference type="SUPFAM" id="SSF56436">
    <property type="entry name" value="C-type lectin-like"/>
    <property type="match status" value="1"/>
</dbReference>
<dbReference type="Pfam" id="PF03781">
    <property type="entry name" value="FGE-sulfatase"/>
    <property type="match status" value="1"/>
</dbReference>
<keyword evidence="2" id="KW-0732">Signal</keyword>
<sequence precursor="true">MSNRAFTSCMPRVLAVLTASACLLASATLSVAEEVPGLVKTRPSEGRYVETDQGFMVPYSVTIPGTELSFRMVPVPGGTYQMGSSEDEPGHKEDEGPQIPVQVEPFWMAEREVNWAEYREFMKLYVVFKRFEQQKLRAVTEENRVDAITAPTQLYEPSFTFEFGDDDNLPAVTMTQYAAKQYSKWLSKVTGLQLRLPSDAEWEYACRAGSQTAYFFGDDPAELDEYAWYAETTNLEEIKPVATKKPNPWGLYDMHGSVAEWVIDEYREDGYAWLAEKAKNGPIPASEAIAWPTEEYPRTVRGGSWEMDAEECRCASKLGSNVPDWKAEDPNLPLSPWWFTSDPARGVGFRLVRPLKEMPREEIARFWEIDSEDVQYDVDVRLQEGRGVLGIVDETLPQAIEELGVDE</sequence>
<dbReference type="EMBL" id="CP036275">
    <property type="protein sequence ID" value="QDU36402.1"/>
    <property type="molecule type" value="Genomic_DNA"/>
</dbReference>
<dbReference type="InterPro" id="IPR016187">
    <property type="entry name" value="CTDL_fold"/>
</dbReference>
<feature type="region of interest" description="Disordered" evidence="1">
    <location>
        <begin position="79"/>
        <end position="98"/>
    </location>
</feature>
<evidence type="ECO:0000259" key="3">
    <source>
        <dbReference type="Pfam" id="PF03781"/>
    </source>
</evidence>
<evidence type="ECO:0000313" key="4">
    <source>
        <dbReference type="EMBL" id="QDU36402.1"/>
    </source>
</evidence>